<gene>
    <name evidence="3" type="ORF">GB864_05255</name>
</gene>
<proteinExistence type="predicted"/>
<keyword evidence="2" id="KW-0472">Membrane</keyword>
<dbReference type="RefSeq" id="WP_160423300.1">
    <property type="nucleotide sequence ID" value="NZ_WSTA01000016.1"/>
</dbReference>
<sequence>MPDDESDEPEPELGSTDRRDLERLAWGSGTEDALRAAARAELRRRDDTTPEATDDVATTRVSAESEGEEPFGERPAAVRTPDVFGDPLLLQTGDARAEEPAGGVRRRRILIGAVAVAAGFAVVAGASFFSRAEDGAGGEDAGVAVELGPDDLAGAAAETDETVDPRSSERPAQTTRALNVFAREQTDDDVPADPPPALEPASFRLLYTDPSGWTGYVAMRRTELCLMVRTPEGSDFFTCAQSIGEFLDDGALRLSFSIDGRQTDVRWRRDGAFHLYVRN</sequence>
<name>A0A6I4NZU4_9MICO</name>
<dbReference type="AlphaFoldDB" id="A0A6I4NZU4"/>
<protein>
    <submittedName>
        <fullName evidence="3">Uncharacterized protein</fullName>
    </submittedName>
</protein>
<evidence type="ECO:0000256" key="2">
    <source>
        <dbReference type="SAM" id="Phobius"/>
    </source>
</evidence>
<evidence type="ECO:0000313" key="3">
    <source>
        <dbReference type="EMBL" id="MWB97955.1"/>
    </source>
</evidence>
<feature type="transmembrane region" description="Helical" evidence="2">
    <location>
        <begin position="109"/>
        <end position="129"/>
    </location>
</feature>
<evidence type="ECO:0000256" key="1">
    <source>
        <dbReference type="SAM" id="MobiDB-lite"/>
    </source>
</evidence>
<keyword evidence="2" id="KW-1133">Transmembrane helix</keyword>
<reference evidence="3 4" key="1">
    <citation type="submission" date="2019-12" db="EMBL/GenBank/DDBJ databases">
        <authorList>
            <person name="Kim Y.S."/>
        </authorList>
    </citation>
    <scope>NUCLEOTIDE SEQUENCE [LARGE SCALE GENOMIC DNA]</scope>
    <source>
        <strain evidence="3 4">MMS17-SY077</strain>
    </source>
</reference>
<keyword evidence="4" id="KW-1185">Reference proteome</keyword>
<feature type="compositionally biased region" description="Acidic residues" evidence="1">
    <location>
        <begin position="1"/>
        <end position="11"/>
    </location>
</feature>
<dbReference type="Proteomes" id="UP000438182">
    <property type="component" value="Unassembled WGS sequence"/>
</dbReference>
<feature type="region of interest" description="Disordered" evidence="1">
    <location>
        <begin position="1"/>
        <end position="80"/>
    </location>
</feature>
<dbReference type="EMBL" id="WSTA01000016">
    <property type="protein sequence ID" value="MWB97955.1"/>
    <property type="molecule type" value="Genomic_DNA"/>
</dbReference>
<organism evidence="3 4">
    <name type="scientific">Agromyces seonyuensis</name>
    <dbReference type="NCBI Taxonomy" id="2662446"/>
    <lineage>
        <taxon>Bacteria</taxon>
        <taxon>Bacillati</taxon>
        <taxon>Actinomycetota</taxon>
        <taxon>Actinomycetes</taxon>
        <taxon>Micrococcales</taxon>
        <taxon>Microbacteriaceae</taxon>
        <taxon>Agromyces</taxon>
    </lineage>
</organism>
<comment type="caution">
    <text evidence="3">The sequence shown here is derived from an EMBL/GenBank/DDBJ whole genome shotgun (WGS) entry which is preliminary data.</text>
</comment>
<evidence type="ECO:0000313" key="4">
    <source>
        <dbReference type="Proteomes" id="UP000438182"/>
    </source>
</evidence>
<feature type="compositionally biased region" description="Basic and acidic residues" evidence="1">
    <location>
        <begin position="32"/>
        <end position="48"/>
    </location>
</feature>
<keyword evidence="2" id="KW-0812">Transmembrane</keyword>
<accession>A0A6I4NZU4</accession>